<comment type="caution">
    <text evidence="2">The sequence shown here is derived from an EMBL/GenBank/DDBJ whole genome shotgun (WGS) entry which is preliminary data.</text>
</comment>
<feature type="compositionally biased region" description="Polar residues" evidence="1">
    <location>
        <begin position="134"/>
        <end position="143"/>
    </location>
</feature>
<dbReference type="InterPro" id="IPR011051">
    <property type="entry name" value="RmlC_Cupin_sf"/>
</dbReference>
<sequence>MEILTWVLHGSLVHQDSEDNSEVIYPDLAHRLSAGIGPTRCGSRPASGIQPGYGQHGLDNRLRGGGLVPVASGLAEHDRDAAIRINNCDAASSAARLDISWSGGGGSGAIVVAAVGLPPSSEPAGSLTEVLRKSGSSIAARQR</sequence>
<gene>
    <name evidence="2" type="ORF">IPN02_06050</name>
</gene>
<organism evidence="2 3">
    <name type="scientific">Candidatus Neomicrothrix subdominans</name>
    <dbReference type="NCBI Taxonomy" id="2954438"/>
    <lineage>
        <taxon>Bacteria</taxon>
        <taxon>Bacillati</taxon>
        <taxon>Actinomycetota</taxon>
        <taxon>Acidimicrobiia</taxon>
        <taxon>Acidimicrobiales</taxon>
        <taxon>Microthrixaceae</taxon>
        <taxon>Candidatus Neomicrothrix</taxon>
    </lineage>
</organism>
<dbReference type="InterPro" id="IPR014710">
    <property type="entry name" value="RmlC-like_jellyroll"/>
</dbReference>
<feature type="region of interest" description="Disordered" evidence="1">
    <location>
        <begin position="121"/>
        <end position="143"/>
    </location>
</feature>
<accession>A0A936TDV2</accession>
<dbReference type="AlphaFoldDB" id="A0A936TDV2"/>
<dbReference type="Proteomes" id="UP000727993">
    <property type="component" value="Unassembled WGS sequence"/>
</dbReference>
<dbReference type="Gene3D" id="2.60.120.10">
    <property type="entry name" value="Jelly Rolls"/>
    <property type="match status" value="1"/>
</dbReference>
<evidence type="ECO:0000256" key="1">
    <source>
        <dbReference type="SAM" id="MobiDB-lite"/>
    </source>
</evidence>
<dbReference type="EMBL" id="JADJZA010000002">
    <property type="protein sequence ID" value="MBK9296412.1"/>
    <property type="molecule type" value="Genomic_DNA"/>
</dbReference>
<protein>
    <submittedName>
        <fullName evidence="2">Pirin family protein</fullName>
    </submittedName>
</protein>
<evidence type="ECO:0000313" key="3">
    <source>
        <dbReference type="Proteomes" id="UP000727993"/>
    </source>
</evidence>
<dbReference type="SUPFAM" id="SSF51182">
    <property type="entry name" value="RmlC-like cupins"/>
    <property type="match status" value="1"/>
</dbReference>
<proteinExistence type="predicted"/>
<reference evidence="2 3" key="1">
    <citation type="submission" date="2020-10" db="EMBL/GenBank/DDBJ databases">
        <title>Connecting structure to function with the recovery of over 1000 high-quality activated sludge metagenome-assembled genomes encoding full-length rRNA genes using long-read sequencing.</title>
        <authorList>
            <person name="Singleton C.M."/>
            <person name="Petriglieri F."/>
            <person name="Kristensen J.M."/>
            <person name="Kirkegaard R.H."/>
            <person name="Michaelsen T.Y."/>
            <person name="Andersen M.H."/>
            <person name="Karst S.M."/>
            <person name="Dueholm M.S."/>
            <person name="Nielsen P.H."/>
            <person name="Albertsen M."/>
        </authorList>
    </citation>
    <scope>NUCLEOTIDE SEQUENCE [LARGE SCALE GENOMIC DNA]</scope>
    <source>
        <strain evidence="2">Lyne_18-Q3-R50-59_MAXAC.006</strain>
    </source>
</reference>
<name>A0A936TDV2_9ACTN</name>
<evidence type="ECO:0000313" key="2">
    <source>
        <dbReference type="EMBL" id="MBK9296412.1"/>
    </source>
</evidence>